<dbReference type="InterPro" id="IPR001858">
    <property type="entry name" value="Phosphatidylethanolamine-bd_CS"/>
</dbReference>
<evidence type="ECO:0000313" key="13">
    <source>
        <dbReference type="Proteomes" id="UP001279734"/>
    </source>
</evidence>
<gene>
    <name evidence="12" type="ORF">Nepgr_010846</name>
</gene>
<comment type="caution">
    <text evidence="12">The sequence shown here is derived from an EMBL/GenBank/DDBJ whole genome shotgun (WGS) entry which is preliminary data.</text>
</comment>
<dbReference type="Proteomes" id="UP001279734">
    <property type="component" value="Unassembled WGS sequence"/>
</dbReference>
<dbReference type="AlphaFoldDB" id="A0AAD3SDY7"/>
<dbReference type="InterPro" id="IPR008914">
    <property type="entry name" value="PEBP"/>
</dbReference>
<feature type="transmembrane region" description="Helical" evidence="11">
    <location>
        <begin position="84"/>
        <end position="105"/>
    </location>
</feature>
<dbReference type="EC" id="7.1.3.1" evidence="3"/>
<evidence type="ECO:0000256" key="7">
    <source>
        <dbReference type="ARBA" id="ARBA00022967"/>
    </source>
</evidence>
<evidence type="ECO:0000256" key="9">
    <source>
        <dbReference type="ARBA" id="ARBA00023065"/>
    </source>
</evidence>
<sequence length="457" mass="48754">MALFERVGGGIYTKAPNVGVVLVGKVKRNILEDNPKNLAVIANNVGDNVGDIVGLFGSYAVPSSAALIVASISSNGVNYDLTTMMYALLVSSVGILVCLLTTLFATDLFEIKAVKEIELALTSLYVSFTCTTMYGIAVTDLGMLSTIAIGSAIEAYSPISDNGDGIVEVAGMSHTIRERIDALDAAGNTTSPVGIGIAISYAALVSLALFGAFVSCVSIFTVDVLGPKVFVGLIVGVMISYGFSAMIMKSVKRATLKMVKEAWLEVTLTLSSLASLQEASSSSPMARQIEPLIVGRVVGEVVDVFTPSVKMSVTFNSGKQVCNGHELMPAVVAAKPRAEVGGDDMRTAYTLVMTDPDAPSPSDPHLREHLHWIVADIPGTTDSSFGKEKVSYEMPRPVIGIHRYVFVLFKQRKRAAVRAPASRDHFNTRRFAEENELGLPVAAVYFNAQRETAARRS</sequence>
<evidence type="ECO:0000256" key="1">
    <source>
        <dbReference type="ARBA" id="ARBA00004127"/>
    </source>
</evidence>
<dbReference type="EMBL" id="BSYO01000008">
    <property type="protein sequence ID" value="GMH09006.1"/>
    <property type="molecule type" value="Genomic_DNA"/>
</dbReference>
<evidence type="ECO:0000256" key="4">
    <source>
        <dbReference type="ARBA" id="ARBA00022448"/>
    </source>
</evidence>
<dbReference type="PANTHER" id="PTHR31998">
    <property type="entry name" value="K(+)-INSENSITIVE PYROPHOSPHATE-ENERGIZED PROTON PUMP"/>
    <property type="match status" value="1"/>
</dbReference>
<comment type="similarity">
    <text evidence="2">Belongs to the phosphatidylethanolamine-binding protein family.</text>
</comment>
<dbReference type="GO" id="GO:0004427">
    <property type="term" value="F:inorganic diphosphate phosphatase activity"/>
    <property type="evidence" value="ECO:0007669"/>
    <property type="project" value="InterPro"/>
</dbReference>
<keyword evidence="9" id="KW-0406">Ion transport</keyword>
<dbReference type="FunFam" id="3.90.280.10:FF:000001">
    <property type="entry name" value="Terminal flower 1"/>
    <property type="match status" value="1"/>
</dbReference>
<name>A0AAD3SDY7_NEPGR</name>
<keyword evidence="13" id="KW-1185">Reference proteome</keyword>
<evidence type="ECO:0000313" key="12">
    <source>
        <dbReference type="EMBL" id="GMH09006.1"/>
    </source>
</evidence>
<feature type="transmembrane region" description="Helical" evidence="11">
    <location>
        <begin position="52"/>
        <end position="72"/>
    </location>
</feature>
<dbReference type="CDD" id="cd00866">
    <property type="entry name" value="PEBP_euk"/>
    <property type="match status" value="1"/>
</dbReference>
<dbReference type="Pfam" id="PF03030">
    <property type="entry name" value="H_PPase"/>
    <property type="match status" value="2"/>
</dbReference>
<keyword evidence="8 11" id="KW-1133">Transmembrane helix</keyword>
<dbReference type="InterPro" id="IPR004131">
    <property type="entry name" value="PPase-energised_H-pump"/>
</dbReference>
<dbReference type="InterPro" id="IPR036610">
    <property type="entry name" value="PEBP-like_sf"/>
</dbReference>
<protein>
    <recommendedName>
        <fullName evidence="3">H(+)-exporting diphosphatase</fullName>
        <ecNumber evidence="3">7.1.3.1</ecNumber>
    </recommendedName>
</protein>
<accession>A0AAD3SDY7</accession>
<dbReference type="InterPro" id="IPR035810">
    <property type="entry name" value="PEBP_euk"/>
</dbReference>
<keyword evidence="10 11" id="KW-0472">Membrane</keyword>
<evidence type="ECO:0000256" key="3">
    <source>
        <dbReference type="ARBA" id="ARBA00013242"/>
    </source>
</evidence>
<evidence type="ECO:0000256" key="6">
    <source>
        <dbReference type="ARBA" id="ARBA00022842"/>
    </source>
</evidence>
<dbReference type="GO" id="GO:0012505">
    <property type="term" value="C:endomembrane system"/>
    <property type="evidence" value="ECO:0007669"/>
    <property type="project" value="UniProtKB-SubCell"/>
</dbReference>
<keyword evidence="7" id="KW-1278">Translocase</keyword>
<evidence type="ECO:0000256" key="8">
    <source>
        <dbReference type="ARBA" id="ARBA00022989"/>
    </source>
</evidence>
<dbReference type="PROSITE" id="PS01220">
    <property type="entry name" value="PBP"/>
    <property type="match status" value="1"/>
</dbReference>
<evidence type="ECO:0000256" key="5">
    <source>
        <dbReference type="ARBA" id="ARBA00022692"/>
    </source>
</evidence>
<dbReference type="Gene3D" id="3.90.280.10">
    <property type="entry name" value="PEBP-like"/>
    <property type="match status" value="1"/>
</dbReference>
<evidence type="ECO:0000256" key="10">
    <source>
        <dbReference type="ARBA" id="ARBA00023136"/>
    </source>
</evidence>
<reference evidence="12" key="1">
    <citation type="submission" date="2023-05" db="EMBL/GenBank/DDBJ databases">
        <title>Nepenthes gracilis genome sequencing.</title>
        <authorList>
            <person name="Fukushima K."/>
        </authorList>
    </citation>
    <scope>NUCLEOTIDE SEQUENCE</scope>
    <source>
        <strain evidence="12">SING2019-196</strain>
    </source>
</reference>
<evidence type="ECO:0000256" key="2">
    <source>
        <dbReference type="ARBA" id="ARBA00007091"/>
    </source>
</evidence>
<evidence type="ECO:0000256" key="11">
    <source>
        <dbReference type="SAM" id="Phobius"/>
    </source>
</evidence>
<dbReference type="GO" id="GO:0016020">
    <property type="term" value="C:membrane"/>
    <property type="evidence" value="ECO:0007669"/>
    <property type="project" value="InterPro"/>
</dbReference>
<feature type="transmembrane region" description="Helical" evidence="11">
    <location>
        <begin position="198"/>
        <end position="222"/>
    </location>
</feature>
<dbReference type="SUPFAM" id="SSF49777">
    <property type="entry name" value="PEBP-like"/>
    <property type="match status" value="1"/>
</dbReference>
<keyword evidence="5 11" id="KW-0812">Transmembrane</keyword>
<comment type="subcellular location">
    <subcellularLocation>
        <location evidence="1">Endomembrane system</location>
        <topology evidence="1">Multi-pass membrane protein</topology>
    </subcellularLocation>
</comment>
<organism evidence="12 13">
    <name type="scientific">Nepenthes gracilis</name>
    <name type="common">Slender pitcher plant</name>
    <dbReference type="NCBI Taxonomy" id="150966"/>
    <lineage>
        <taxon>Eukaryota</taxon>
        <taxon>Viridiplantae</taxon>
        <taxon>Streptophyta</taxon>
        <taxon>Embryophyta</taxon>
        <taxon>Tracheophyta</taxon>
        <taxon>Spermatophyta</taxon>
        <taxon>Magnoliopsida</taxon>
        <taxon>eudicotyledons</taxon>
        <taxon>Gunneridae</taxon>
        <taxon>Pentapetalae</taxon>
        <taxon>Caryophyllales</taxon>
        <taxon>Nepenthaceae</taxon>
        <taxon>Nepenthes</taxon>
    </lineage>
</organism>
<dbReference type="GO" id="GO:0009678">
    <property type="term" value="F:diphosphate hydrolysis-driven proton transmembrane transporter activity"/>
    <property type="evidence" value="ECO:0007669"/>
    <property type="project" value="UniProtKB-EC"/>
</dbReference>
<dbReference type="Pfam" id="PF01161">
    <property type="entry name" value="PBP"/>
    <property type="match status" value="1"/>
</dbReference>
<keyword evidence="6" id="KW-0460">Magnesium</keyword>
<proteinExistence type="inferred from homology"/>
<keyword evidence="4" id="KW-0813">Transport</keyword>
<feature type="transmembrane region" description="Helical" evidence="11">
    <location>
        <begin position="229"/>
        <end position="248"/>
    </location>
</feature>
<feature type="transmembrane region" description="Helical" evidence="11">
    <location>
        <begin position="117"/>
        <end position="137"/>
    </location>
</feature>